<dbReference type="GO" id="GO:0005886">
    <property type="term" value="C:plasma membrane"/>
    <property type="evidence" value="ECO:0007669"/>
    <property type="project" value="TreeGrafter"/>
</dbReference>
<comment type="caution">
    <text evidence="2">The sequence shown here is derived from an EMBL/GenBank/DDBJ whole genome shotgun (WGS) entry which is preliminary data.</text>
</comment>
<keyword evidence="3" id="KW-1185">Reference proteome</keyword>
<dbReference type="Gene3D" id="3.40.390.10">
    <property type="entry name" value="Collagenase (Catalytic Domain)"/>
    <property type="match status" value="1"/>
</dbReference>
<name>A0AAQ4ESN3_AMBAM</name>
<keyword evidence="1" id="KW-0472">Membrane</keyword>
<gene>
    <name evidence="2" type="ORF">V5799_020922</name>
</gene>
<evidence type="ECO:0000313" key="3">
    <source>
        <dbReference type="Proteomes" id="UP001321473"/>
    </source>
</evidence>
<dbReference type="GO" id="GO:0004222">
    <property type="term" value="F:metalloendopeptidase activity"/>
    <property type="evidence" value="ECO:0007669"/>
    <property type="project" value="InterPro"/>
</dbReference>
<accession>A0AAQ4ESN3</accession>
<feature type="transmembrane region" description="Helical" evidence="1">
    <location>
        <begin position="6"/>
        <end position="32"/>
    </location>
</feature>
<evidence type="ECO:0000256" key="1">
    <source>
        <dbReference type="SAM" id="Phobius"/>
    </source>
</evidence>
<dbReference type="Proteomes" id="UP001321473">
    <property type="component" value="Unassembled WGS sequence"/>
</dbReference>
<dbReference type="GO" id="GO:0016485">
    <property type="term" value="P:protein processing"/>
    <property type="evidence" value="ECO:0007669"/>
    <property type="project" value="TreeGrafter"/>
</dbReference>
<dbReference type="SUPFAM" id="SSF55486">
    <property type="entry name" value="Metalloproteases ('zincins'), catalytic domain"/>
    <property type="match status" value="1"/>
</dbReference>
<keyword evidence="1" id="KW-0812">Transmembrane</keyword>
<evidence type="ECO:0000313" key="2">
    <source>
        <dbReference type="EMBL" id="KAK8777731.1"/>
    </source>
</evidence>
<dbReference type="EMBL" id="JARKHS020011521">
    <property type="protein sequence ID" value="KAK8777731.1"/>
    <property type="molecule type" value="Genomic_DNA"/>
</dbReference>
<dbReference type="PANTHER" id="PTHR11733">
    <property type="entry name" value="ZINC METALLOPROTEASE FAMILY M13 NEPRILYSIN-RELATED"/>
    <property type="match status" value="1"/>
</dbReference>
<dbReference type="AlphaFoldDB" id="A0AAQ4ESN3"/>
<proteinExistence type="predicted"/>
<organism evidence="2 3">
    <name type="scientific">Amblyomma americanum</name>
    <name type="common">Lone star tick</name>
    <dbReference type="NCBI Taxonomy" id="6943"/>
    <lineage>
        <taxon>Eukaryota</taxon>
        <taxon>Metazoa</taxon>
        <taxon>Ecdysozoa</taxon>
        <taxon>Arthropoda</taxon>
        <taxon>Chelicerata</taxon>
        <taxon>Arachnida</taxon>
        <taxon>Acari</taxon>
        <taxon>Parasitiformes</taxon>
        <taxon>Ixodida</taxon>
        <taxon>Ixodoidea</taxon>
        <taxon>Ixodidae</taxon>
        <taxon>Amblyomminae</taxon>
        <taxon>Amblyomma</taxon>
    </lineage>
</organism>
<dbReference type="InterPro" id="IPR000718">
    <property type="entry name" value="Peptidase_M13"/>
</dbReference>
<dbReference type="InterPro" id="IPR024079">
    <property type="entry name" value="MetalloPept_cat_dom_sf"/>
</dbReference>
<dbReference type="PANTHER" id="PTHR11733:SF167">
    <property type="entry name" value="FI17812P1-RELATED"/>
    <property type="match status" value="1"/>
</dbReference>
<dbReference type="Gene3D" id="1.10.1380.10">
    <property type="entry name" value="Neutral endopeptidase , domain2"/>
    <property type="match status" value="1"/>
</dbReference>
<reference evidence="2 3" key="1">
    <citation type="journal article" date="2023" name="Arcadia Sci">
        <title>De novo assembly of a long-read Amblyomma americanum tick genome.</title>
        <authorList>
            <person name="Chou S."/>
            <person name="Poskanzer K.E."/>
            <person name="Rollins M."/>
            <person name="Thuy-Boun P.S."/>
        </authorList>
    </citation>
    <scope>NUCLEOTIDE SEQUENCE [LARGE SCALE GENOMIC DNA]</scope>
    <source>
        <strain evidence="2">F_SG_1</strain>
        <tissue evidence="2">Salivary glands</tissue>
    </source>
</reference>
<dbReference type="PROSITE" id="PS51885">
    <property type="entry name" value="NEPRILYSIN"/>
    <property type="match status" value="1"/>
</dbReference>
<protein>
    <submittedName>
        <fullName evidence="2">Uncharacterized protein</fullName>
    </submittedName>
</protein>
<keyword evidence="1" id="KW-1133">Transmembrane helix</keyword>
<sequence>MNQRAFSFLFMVLIVIPAVIVAIIGMAFLLTLRRREPSGESSRFRSKDAIMDLTQACRDLPKNDSCHVAIQELQWAMNLEADPCRDFYEYACGRWKPPVSGADSYLSEVVTLFNSRVHDSLLNVSFDIYDGRTAPYDLPVQQMALFHSSCFWMFTGRTSGGNIEDVLGILSIDQKSWLEVPSAERLLELAVTTSQRTGLSAFIDVRLLSDKLFLDVGLSIVKTFVYSPGVRQYFVDAIICLGLNLSHQVDQVINLDYKVDRLVSAFNYSDAFKTLTVGELVEGLRPISWLDALNMDRPNKLPNLTDKSQIFVRGEGVIKDIMQLLREGQLPVIGLYGLLSMLSMVMKFPYYARYASFQDPFAGVKWCLILTAWHFNHLFPTWLGGMFLKKKDIARFSNAFEDVMGVVRSDNVVNAGVYLDTELLNITSTHIIGLPGNGTIPVEPLPVKMNDSFLCNMAAVVATRVGTADRDAVFAEGHALVMGELGYRKTGAGRFGIPPALVRSRGLLSLSVPDLDFGRSMLRYLMLRAIYRRAVSYHVAKPPILPRVAVNGSGMDDYVKSCFGQSLNKSLNRSPQNDTVESFMGARWAAATTMALAEKDPVTSGRLDVQGRRRLLFLGLCAVGCGRKENADKCRDMSRTMADFPLAYGCPGNVDVKCDCSSVNHCETHLPVAWKDDHAGK</sequence>
<dbReference type="InterPro" id="IPR042089">
    <property type="entry name" value="Peptidase_M13_dom_2"/>
</dbReference>